<dbReference type="PANTHER" id="PTHR13318">
    <property type="entry name" value="PARTNER OF PAIRED, ISOFORM B-RELATED"/>
    <property type="match status" value="1"/>
</dbReference>
<reference evidence="1" key="2">
    <citation type="submission" date="2023-03" db="EMBL/GenBank/DDBJ databases">
        <authorList>
            <person name="Inwood S.N."/>
            <person name="Skelly J.G."/>
            <person name="Guhlin J."/>
            <person name="Harrop T.W.R."/>
            <person name="Goldson S.G."/>
            <person name="Dearden P.K."/>
        </authorList>
    </citation>
    <scope>NUCLEOTIDE SEQUENCE</scope>
    <source>
        <strain evidence="1">Irish</strain>
        <tissue evidence="1">Whole body</tissue>
    </source>
</reference>
<organism evidence="1 2">
    <name type="scientific">Microctonus aethiopoides</name>
    <dbReference type="NCBI Taxonomy" id="144406"/>
    <lineage>
        <taxon>Eukaryota</taxon>
        <taxon>Metazoa</taxon>
        <taxon>Ecdysozoa</taxon>
        <taxon>Arthropoda</taxon>
        <taxon>Hexapoda</taxon>
        <taxon>Insecta</taxon>
        <taxon>Pterygota</taxon>
        <taxon>Neoptera</taxon>
        <taxon>Endopterygota</taxon>
        <taxon>Hymenoptera</taxon>
        <taxon>Apocrita</taxon>
        <taxon>Ichneumonoidea</taxon>
        <taxon>Braconidae</taxon>
        <taxon>Euphorinae</taxon>
        <taxon>Microctonus</taxon>
    </lineage>
</organism>
<dbReference type="EMBL" id="JAQQBS010000002">
    <property type="protein sequence ID" value="KAK0172345.1"/>
    <property type="molecule type" value="Genomic_DNA"/>
</dbReference>
<reference evidence="1" key="1">
    <citation type="journal article" date="2023" name="bioRxiv">
        <title>Scaffold-level genome assemblies of two parasitoid biocontrol wasps reveal the parthenogenesis mechanism and an associated novel virus.</title>
        <authorList>
            <person name="Inwood S."/>
            <person name="Skelly J."/>
            <person name="Guhlin J."/>
            <person name="Harrop T."/>
            <person name="Goldson S."/>
            <person name="Dearden P."/>
        </authorList>
    </citation>
    <scope>NUCLEOTIDE SEQUENCE</scope>
    <source>
        <strain evidence="1">Irish</strain>
        <tissue evidence="1">Whole body</tissue>
    </source>
</reference>
<comment type="caution">
    <text evidence="1">The sequence shown here is derived from an EMBL/GenBank/DDBJ whole genome shotgun (WGS) entry which is preliminary data.</text>
</comment>
<accession>A0AA39KSN6</accession>
<dbReference type="SUPFAM" id="SSF52047">
    <property type="entry name" value="RNI-like"/>
    <property type="match status" value="2"/>
</dbReference>
<proteinExistence type="predicted"/>
<dbReference type="GO" id="GO:0031146">
    <property type="term" value="P:SCF-dependent proteasomal ubiquitin-dependent protein catabolic process"/>
    <property type="evidence" value="ECO:0007669"/>
    <property type="project" value="TreeGrafter"/>
</dbReference>
<dbReference type="Gene3D" id="3.80.10.10">
    <property type="entry name" value="Ribonuclease Inhibitor"/>
    <property type="match status" value="2"/>
</dbReference>
<keyword evidence="2" id="KW-1185">Reference proteome</keyword>
<dbReference type="Proteomes" id="UP001168990">
    <property type="component" value="Unassembled WGS sequence"/>
</dbReference>
<evidence type="ECO:0000313" key="1">
    <source>
        <dbReference type="EMBL" id="KAK0172345.1"/>
    </source>
</evidence>
<dbReference type="InterPro" id="IPR006553">
    <property type="entry name" value="Leu-rich_rpt_Cys-con_subtyp"/>
</dbReference>
<dbReference type="AlphaFoldDB" id="A0AA39KSN6"/>
<dbReference type="GO" id="GO:0019005">
    <property type="term" value="C:SCF ubiquitin ligase complex"/>
    <property type="evidence" value="ECO:0007669"/>
    <property type="project" value="TreeGrafter"/>
</dbReference>
<protein>
    <submittedName>
        <fullName evidence="1">Uncharacterized protein</fullName>
    </submittedName>
</protein>
<name>A0AA39KSN6_9HYME</name>
<dbReference type="SMART" id="SM00367">
    <property type="entry name" value="LRR_CC"/>
    <property type="match status" value="5"/>
</dbReference>
<sequence>MATINDLNEYCLVEIFTYLNIRERQSLELGILRKFNGSLEKLAITTDFECVQPLEIPSWIFKLIIENENLNSVEITVHNKHIYTQCLNFLKTDNLQHLKLSRHLKFKHSTSVLDAIKKLLLNAPRLETLHLTNVPISIQEINKITTLKSLWFDLSNLPDLPVKKFDFINLESIHLTLCPNINDKFIKLLVENCPKLCNVEIYACDLITEKGLIPITTLPELRHFSASKMNDEVFDKLSNLETFCCPILSLNHNTMNTTIVKFFRRSPNLKMAQGCVNDDFHLFDEYARKFGIKFNHEMYLIGSDDAPSLISIRNGLKLKSKDFTRFGGILRKFNGNLEKLAITTNFECAQPLEIPNWIFKLIFENENLNSLEIHIHNKHIYTKCLNFLKTDNLQHLKLSRHLKFKHSTSVLDAIKKLLLNAPRLETLHLTNVPISIQEIKKITTLKSLRFDLSNLPDLPVKKFHFINLESIHLTLCPNINDKFIKHLVENCPKLCNVEIYACDLITEKGLIPITTLPELRHFSASKMNDEVFDKLSNLETFCCPILSLNHNTMNTTIVKFFRRSPNLKMAQSCVNDDFHLFDEYARKFGIKFNHEMYCACFCKMNWKKQFNN</sequence>
<evidence type="ECO:0000313" key="2">
    <source>
        <dbReference type="Proteomes" id="UP001168990"/>
    </source>
</evidence>
<dbReference type="InterPro" id="IPR032675">
    <property type="entry name" value="LRR_dom_sf"/>
</dbReference>
<gene>
    <name evidence="1" type="ORF">PV328_005677</name>
</gene>